<protein>
    <submittedName>
        <fullName evidence="1">Uncharacterized protein</fullName>
    </submittedName>
</protein>
<keyword evidence="2" id="KW-1185">Reference proteome</keyword>
<evidence type="ECO:0000313" key="1">
    <source>
        <dbReference type="EMBL" id="KAG2615391.1"/>
    </source>
</evidence>
<accession>A0A8T0TTT6</accession>
<organism evidence="1 2">
    <name type="scientific">Panicum virgatum</name>
    <name type="common">Blackwell switchgrass</name>
    <dbReference type="NCBI Taxonomy" id="38727"/>
    <lineage>
        <taxon>Eukaryota</taxon>
        <taxon>Viridiplantae</taxon>
        <taxon>Streptophyta</taxon>
        <taxon>Embryophyta</taxon>
        <taxon>Tracheophyta</taxon>
        <taxon>Spermatophyta</taxon>
        <taxon>Magnoliopsida</taxon>
        <taxon>Liliopsida</taxon>
        <taxon>Poales</taxon>
        <taxon>Poaceae</taxon>
        <taxon>PACMAD clade</taxon>
        <taxon>Panicoideae</taxon>
        <taxon>Panicodae</taxon>
        <taxon>Paniceae</taxon>
        <taxon>Panicinae</taxon>
        <taxon>Panicum</taxon>
        <taxon>Panicum sect. Hiantes</taxon>
    </lineage>
</organism>
<dbReference type="Proteomes" id="UP000823388">
    <property type="component" value="Chromosome 3N"/>
</dbReference>
<evidence type="ECO:0000313" key="2">
    <source>
        <dbReference type="Proteomes" id="UP000823388"/>
    </source>
</evidence>
<comment type="caution">
    <text evidence="1">The sequence shown here is derived from an EMBL/GenBank/DDBJ whole genome shotgun (WGS) entry which is preliminary data.</text>
</comment>
<gene>
    <name evidence="1" type="ORF">PVAP13_3NG060900</name>
</gene>
<reference evidence="1" key="1">
    <citation type="submission" date="2020-05" db="EMBL/GenBank/DDBJ databases">
        <title>WGS assembly of Panicum virgatum.</title>
        <authorList>
            <person name="Lovell J.T."/>
            <person name="Jenkins J."/>
            <person name="Shu S."/>
            <person name="Juenger T.E."/>
            <person name="Schmutz J."/>
        </authorList>
    </citation>
    <scope>NUCLEOTIDE SEQUENCE</scope>
    <source>
        <strain evidence="1">AP13</strain>
    </source>
</reference>
<name>A0A8T0TTT6_PANVG</name>
<dbReference type="AlphaFoldDB" id="A0A8T0TTT6"/>
<dbReference type="EMBL" id="CM029042">
    <property type="protein sequence ID" value="KAG2615391.1"/>
    <property type="molecule type" value="Genomic_DNA"/>
</dbReference>
<sequence length="78" mass="8814">MTCLSLLFGPSGSLHMMDERWMMASILVKRVILFHHARLTLFLILRLHIKVRLCDLVGTFLALPLVTKAIPNSLGTLQ</sequence>
<proteinExistence type="predicted"/>